<dbReference type="Gene3D" id="3.40.50.880">
    <property type="match status" value="1"/>
</dbReference>
<dbReference type="GO" id="GO:0003677">
    <property type="term" value="F:DNA binding"/>
    <property type="evidence" value="ECO:0007669"/>
    <property type="project" value="UniProtKB-KW"/>
</dbReference>
<organism evidence="2 3">
    <name type="scientific">Cupriavidus gilardii J11</name>
    <dbReference type="NCBI Taxonomy" id="936133"/>
    <lineage>
        <taxon>Bacteria</taxon>
        <taxon>Pseudomonadati</taxon>
        <taxon>Pseudomonadota</taxon>
        <taxon>Betaproteobacteria</taxon>
        <taxon>Burkholderiales</taxon>
        <taxon>Burkholderiaceae</taxon>
        <taxon>Cupriavidus</taxon>
    </lineage>
</organism>
<evidence type="ECO:0000313" key="2">
    <source>
        <dbReference type="EMBL" id="TWG79049.1"/>
    </source>
</evidence>
<accession>A0A562B1X0</accession>
<dbReference type="SUPFAM" id="SSF52317">
    <property type="entry name" value="Class I glutamine amidotransferase-like"/>
    <property type="match status" value="1"/>
</dbReference>
<dbReference type="PANTHER" id="PTHR43130:SF3">
    <property type="entry name" value="HTH-TYPE TRANSCRIPTIONAL REGULATOR RV1931C"/>
    <property type="match status" value="1"/>
</dbReference>
<dbReference type="Pfam" id="PF01965">
    <property type="entry name" value="DJ-1_PfpI"/>
    <property type="match status" value="1"/>
</dbReference>
<evidence type="ECO:0000259" key="1">
    <source>
        <dbReference type="Pfam" id="PF01965"/>
    </source>
</evidence>
<dbReference type="Proteomes" id="UP000318141">
    <property type="component" value="Unassembled WGS sequence"/>
</dbReference>
<name>A0A562B1X0_9BURK</name>
<feature type="domain" description="DJ-1/PfpI" evidence="1">
    <location>
        <begin position="65"/>
        <end position="226"/>
    </location>
</feature>
<dbReference type="InterPro" id="IPR002818">
    <property type="entry name" value="DJ-1/PfpI"/>
</dbReference>
<dbReference type="InterPro" id="IPR029062">
    <property type="entry name" value="Class_I_gatase-like"/>
</dbReference>
<comment type="caution">
    <text evidence="2">The sequence shown here is derived from an EMBL/GenBank/DDBJ whole genome shotgun (WGS) entry which is preliminary data.</text>
</comment>
<gene>
    <name evidence="2" type="ORF">L602_000800001180</name>
</gene>
<dbReference type="AlphaFoldDB" id="A0A562B1X0"/>
<keyword evidence="3" id="KW-1185">Reference proteome</keyword>
<dbReference type="OrthoDB" id="6382410at2"/>
<evidence type="ECO:0000313" key="3">
    <source>
        <dbReference type="Proteomes" id="UP000318141"/>
    </source>
</evidence>
<dbReference type="PANTHER" id="PTHR43130">
    <property type="entry name" value="ARAC-FAMILY TRANSCRIPTIONAL REGULATOR"/>
    <property type="match status" value="1"/>
</dbReference>
<protein>
    <submittedName>
        <fullName evidence="2">Transcriptional regulator containing an amidase domain and an AraC-type DNA-binding HTH domain</fullName>
    </submittedName>
</protein>
<proteinExistence type="predicted"/>
<dbReference type="InterPro" id="IPR052158">
    <property type="entry name" value="INH-QAR"/>
</dbReference>
<dbReference type="EMBL" id="VLJN01000066">
    <property type="protein sequence ID" value="TWG79049.1"/>
    <property type="molecule type" value="Genomic_DNA"/>
</dbReference>
<reference evidence="2 3" key="1">
    <citation type="submission" date="2019-07" db="EMBL/GenBank/DDBJ databases">
        <title>Genome sequencing of lignin-degrading bacterial isolates.</title>
        <authorList>
            <person name="Gladden J."/>
        </authorList>
    </citation>
    <scope>NUCLEOTIDE SEQUENCE [LARGE SCALE GENOMIC DNA]</scope>
    <source>
        <strain evidence="2 3">J11</strain>
    </source>
</reference>
<keyword evidence="2" id="KW-0238">DNA-binding</keyword>
<sequence>MNRRLAAWIGLGLAALALLAGAAWILSLPPAPAPSAPAPIAKGEWDATVAALKPPKRPRPLIAIVGLNDATETTDYLMPYGILRRANVADVTLLATGAGPVKLYPALRVTPHATTAQFDTRFPQGADYVLVPAMRRDDDPAVMQWLRSQAAKGAIVIGICAGAKVVAAAGLLDGKRATTHWYYLTDLREKHPSIRYVPDRRIVVDGRVATTTGVSASMPLALTLIEAIAGRDKARTMAEDIGVAHWDSRHESHAFTFTRPFAMTAIGNKLAFWNRERFGIALEAGVDEVSLALVADAWSRTYRSEVVSFAPTGAPIATRNGVRLLPEEIRARWGGGPLLAAIDDTPPARALDRTLRAIAMRYGSSTAKFVAMQLEYPQTDAAAR</sequence>